<dbReference type="PANTHER" id="PTHR35340:SF5">
    <property type="entry name" value="ASST-DOMAIN-CONTAINING PROTEIN"/>
    <property type="match status" value="1"/>
</dbReference>
<gene>
    <name evidence="2" type="ORF">D3218_03735</name>
</gene>
<dbReference type="Gene3D" id="2.130.10.10">
    <property type="entry name" value="YVTN repeat-like/Quinoprotein amine dehydrogenase"/>
    <property type="match status" value="1"/>
</dbReference>
<dbReference type="InterPro" id="IPR015943">
    <property type="entry name" value="WD40/YVTN_repeat-like_dom_sf"/>
</dbReference>
<dbReference type="Pfam" id="PF13360">
    <property type="entry name" value="PQQ_2"/>
    <property type="match status" value="1"/>
</dbReference>
<accession>A0A3A1WNX8</accession>
<comment type="caution">
    <text evidence="2">The sequence shown here is derived from an EMBL/GenBank/DDBJ whole genome shotgun (WGS) entry which is preliminary data.</text>
</comment>
<dbReference type="AlphaFoldDB" id="A0A3A1WNX8"/>
<dbReference type="Proteomes" id="UP000265750">
    <property type="component" value="Unassembled WGS sequence"/>
</dbReference>
<keyword evidence="2" id="KW-0808">Transferase</keyword>
<dbReference type="RefSeq" id="WP_119538571.1">
    <property type="nucleotide sequence ID" value="NZ_QYRN01000002.1"/>
</dbReference>
<evidence type="ECO:0000313" key="3">
    <source>
        <dbReference type="Proteomes" id="UP000265750"/>
    </source>
</evidence>
<dbReference type="GO" id="GO:0016740">
    <property type="term" value="F:transferase activity"/>
    <property type="evidence" value="ECO:0007669"/>
    <property type="project" value="UniProtKB-KW"/>
</dbReference>
<protein>
    <submittedName>
        <fullName evidence="2">Aryl sulfotransferase</fullName>
    </submittedName>
</protein>
<evidence type="ECO:0000313" key="2">
    <source>
        <dbReference type="EMBL" id="RIY02492.1"/>
    </source>
</evidence>
<keyword evidence="3" id="KW-1185">Reference proteome</keyword>
<dbReference type="OrthoDB" id="264813at2"/>
<proteinExistence type="predicted"/>
<dbReference type="InterPro" id="IPR053143">
    <property type="entry name" value="Arylsulfate_ST"/>
</dbReference>
<evidence type="ECO:0000259" key="1">
    <source>
        <dbReference type="Pfam" id="PF13360"/>
    </source>
</evidence>
<sequence>MSVSPAPSPPAADQTTLRRRGVGLTALDAARSAGGYTLFAPQTGGGAVYLVDIRGEVVHRWQMPVRPGRDAVILPNGHLGYNGSHPDPFRPYPAWPLWRGGDFYEATPEGKIVWRFEDPRHHHDARWLDNGDLLYATVEPLSAELSARVAGGDPRRDAPDGIVQGDVIRQVNRQGETVWRWAAGDHLPPEDYPVHPIFDRRHWPFVNGLGETRDGLVLMSLRVTSGIIAVDRDTGAVAWRIGADRLAQQHTPIEMADGSILCFDNGNLRPGVTAPFSRAVQVDPGTGRTVWEYADPLKPAFFSPYMGSAQRLWNGNTFICESAFGRLFEVTPEGDVVWEYVIPFFGEYPDDGARDFAAGVQNSVFRAHRYEAAQIPWLRP</sequence>
<dbReference type="SUPFAM" id="SSF63829">
    <property type="entry name" value="Calcium-dependent phosphotriesterase"/>
    <property type="match status" value="1"/>
</dbReference>
<reference evidence="3" key="1">
    <citation type="submission" date="2018-09" db="EMBL/GenBank/DDBJ databases">
        <authorList>
            <person name="Tuo L."/>
        </authorList>
    </citation>
    <scope>NUCLEOTIDE SEQUENCE [LARGE SCALE GENOMIC DNA]</scope>
    <source>
        <strain evidence="3">M2BS4Y-1</strain>
    </source>
</reference>
<dbReference type="EMBL" id="QYRN01000002">
    <property type="protein sequence ID" value="RIY02492.1"/>
    <property type="molecule type" value="Genomic_DNA"/>
</dbReference>
<dbReference type="InterPro" id="IPR002372">
    <property type="entry name" value="PQQ_rpt_dom"/>
</dbReference>
<feature type="domain" description="Pyrrolo-quinoline quinone repeat" evidence="1">
    <location>
        <begin position="167"/>
        <end position="343"/>
    </location>
</feature>
<name>A0A3A1WNX8_9HYPH</name>
<dbReference type="PANTHER" id="PTHR35340">
    <property type="entry name" value="PQQ ENZYME REPEAT PROTEIN-RELATED"/>
    <property type="match status" value="1"/>
</dbReference>
<organism evidence="2 3">
    <name type="scientific">Aureimonas flava</name>
    <dbReference type="NCBI Taxonomy" id="2320271"/>
    <lineage>
        <taxon>Bacteria</taxon>
        <taxon>Pseudomonadati</taxon>
        <taxon>Pseudomonadota</taxon>
        <taxon>Alphaproteobacteria</taxon>
        <taxon>Hyphomicrobiales</taxon>
        <taxon>Aurantimonadaceae</taxon>
        <taxon>Aureimonas</taxon>
    </lineage>
</organism>